<dbReference type="OrthoDB" id="5243952at2"/>
<dbReference type="InterPro" id="IPR003594">
    <property type="entry name" value="HATPase_dom"/>
</dbReference>
<feature type="domain" description="Histidine kinase" evidence="7">
    <location>
        <begin position="295"/>
        <end position="384"/>
    </location>
</feature>
<evidence type="ECO:0000259" key="7">
    <source>
        <dbReference type="PROSITE" id="PS50109"/>
    </source>
</evidence>
<dbReference type="Pfam" id="PF02518">
    <property type="entry name" value="HATPase_c"/>
    <property type="match status" value="1"/>
</dbReference>
<dbReference type="AlphaFoldDB" id="D3FFJ8"/>
<keyword evidence="4 8" id="KW-0418">Kinase</keyword>
<dbReference type="SMART" id="SM00387">
    <property type="entry name" value="HATPase_c"/>
    <property type="match status" value="1"/>
</dbReference>
<dbReference type="PANTHER" id="PTHR24421:SF10">
    <property type="entry name" value="NITRATE_NITRITE SENSOR PROTEIN NARQ"/>
    <property type="match status" value="1"/>
</dbReference>
<sequence>MNAGAAGAAPPARRDAVRVWALIRLASLPAIFLGERLVAHPSPRSEPFGPLLVAATIYALIAYAVAFGPGSRRLPVQLLAALDIAFLCALTYTSGGPFSQLRYAFFLLPIGAALLLRPLLTATASLLVVLAYLGIALLYPTENASDFELTQALYLLWMGVVAVLLSRLLVRRADEVERLSADRGRLVAQALDAEDRERRRLAGALHDEAVQNLLAARHELAGGGDLAFVQHGLDRTIAQLRDAVFDLYPATLDHAGLAAALEAVAEHAGRRAHFSWQVDVDPDAIGLYDALVFSLARELLINVANHAEANSVAVRVRRLPGELQLEVADDGRGLDPARLRSAPLEGHIGLASATERVEALDGRLEIAAQPGHGTLVRARLPVRSVAAADTARPGDGRR</sequence>
<dbReference type="HOGENOM" id="CLU_040637_1_0_11"/>
<organism evidence="8 9">
    <name type="scientific">Conexibacter woesei (strain DSM 14684 / CCUG 47730 / CIP 108061 / JCM 11494 / NBRC 100937 / ID131577)</name>
    <dbReference type="NCBI Taxonomy" id="469383"/>
    <lineage>
        <taxon>Bacteria</taxon>
        <taxon>Bacillati</taxon>
        <taxon>Actinomycetota</taxon>
        <taxon>Thermoleophilia</taxon>
        <taxon>Solirubrobacterales</taxon>
        <taxon>Conexibacteraceae</taxon>
        <taxon>Conexibacter</taxon>
    </lineage>
</organism>
<keyword evidence="6" id="KW-0472">Membrane</keyword>
<feature type="transmembrane region" description="Helical" evidence="6">
    <location>
        <begin position="114"/>
        <end position="139"/>
    </location>
</feature>
<reference evidence="8 9" key="1">
    <citation type="journal article" date="2010" name="Stand. Genomic Sci.">
        <title>Complete genome sequence of Conexibacter woesei type strain (ID131577).</title>
        <authorList>
            <person name="Pukall R."/>
            <person name="Lapidus A."/>
            <person name="Glavina Del Rio T."/>
            <person name="Copeland A."/>
            <person name="Tice H."/>
            <person name="Cheng J.-F."/>
            <person name="Lucas S."/>
            <person name="Chen F."/>
            <person name="Nolan M."/>
            <person name="Bruce D."/>
            <person name="Goodwin L."/>
            <person name="Pitluck S."/>
            <person name="Mavromatis K."/>
            <person name="Ivanova N."/>
            <person name="Ovchinnikova G."/>
            <person name="Pati A."/>
            <person name="Chen A."/>
            <person name="Palaniappan K."/>
            <person name="Land M."/>
            <person name="Hauser L."/>
            <person name="Chang Y.-J."/>
            <person name="Jeffries C.D."/>
            <person name="Chain P."/>
            <person name="Meincke L."/>
            <person name="Sims D."/>
            <person name="Brettin T."/>
            <person name="Detter J.C."/>
            <person name="Rohde M."/>
            <person name="Goeker M."/>
            <person name="Bristow J."/>
            <person name="Eisen J.A."/>
            <person name="Markowitz V."/>
            <person name="Kyrpides N.C."/>
            <person name="Klenk H.-P."/>
            <person name="Hugenholtz P."/>
        </authorList>
    </citation>
    <scope>NUCLEOTIDE SEQUENCE [LARGE SCALE GENOMIC DNA]</scope>
    <source>
        <strain evidence="9">DSM 14684 / CIP 108061 / JCM 11494 / NBRC 100937 / ID131577</strain>
    </source>
</reference>
<reference evidence="9" key="2">
    <citation type="submission" date="2010-01" db="EMBL/GenBank/DDBJ databases">
        <title>The complete genome of Conexibacter woesei DSM 14684.</title>
        <authorList>
            <consortium name="US DOE Joint Genome Institute (JGI-PGF)"/>
            <person name="Lucas S."/>
            <person name="Copeland A."/>
            <person name="Lapidus A."/>
            <person name="Glavina del Rio T."/>
            <person name="Dalin E."/>
            <person name="Tice H."/>
            <person name="Bruce D."/>
            <person name="Goodwin L."/>
            <person name="Pitluck S."/>
            <person name="Kyrpides N."/>
            <person name="Mavromatis K."/>
            <person name="Ivanova N."/>
            <person name="Mikhailova N."/>
            <person name="Chertkov O."/>
            <person name="Brettin T."/>
            <person name="Detter J.C."/>
            <person name="Han C."/>
            <person name="Larimer F."/>
            <person name="Land M."/>
            <person name="Hauser L."/>
            <person name="Markowitz V."/>
            <person name="Cheng J.-F."/>
            <person name="Hugenholtz P."/>
            <person name="Woyke T."/>
            <person name="Wu D."/>
            <person name="Pukall R."/>
            <person name="Steenblock K."/>
            <person name="Schneider S."/>
            <person name="Klenk H.-P."/>
            <person name="Eisen J.A."/>
        </authorList>
    </citation>
    <scope>NUCLEOTIDE SEQUENCE [LARGE SCALE GENOMIC DNA]</scope>
    <source>
        <strain evidence="9">DSM 14684 / CIP 108061 / JCM 11494 / NBRC 100937 / ID131577</strain>
    </source>
</reference>
<evidence type="ECO:0000256" key="4">
    <source>
        <dbReference type="ARBA" id="ARBA00022777"/>
    </source>
</evidence>
<dbReference type="RefSeq" id="WP_012936842.1">
    <property type="nucleotide sequence ID" value="NC_013739.1"/>
</dbReference>
<dbReference type="EMBL" id="CP001854">
    <property type="protein sequence ID" value="ADB53791.1"/>
    <property type="molecule type" value="Genomic_DNA"/>
</dbReference>
<keyword evidence="3" id="KW-0808">Transferase</keyword>
<evidence type="ECO:0000256" key="3">
    <source>
        <dbReference type="ARBA" id="ARBA00022679"/>
    </source>
</evidence>
<dbReference type="InterPro" id="IPR036890">
    <property type="entry name" value="HATPase_C_sf"/>
</dbReference>
<dbReference type="InterPro" id="IPR005467">
    <property type="entry name" value="His_kinase_dom"/>
</dbReference>
<accession>D3FFJ8</accession>
<evidence type="ECO:0000313" key="8">
    <source>
        <dbReference type="EMBL" id="ADB53791.1"/>
    </source>
</evidence>
<dbReference type="GO" id="GO:0000160">
    <property type="term" value="P:phosphorelay signal transduction system"/>
    <property type="evidence" value="ECO:0007669"/>
    <property type="project" value="UniProtKB-KW"/>
</dbReference>
<comment type="catalytic activity">
    <reaction evidence="1">
        <text>ATP + protein L-histidine = ADP + protein N-phospho-L-histidine.</text>
        <dbReference type="EC" id="2.7.13.3"/>
    </reaction>
</comment>
<evidence type="ECO:0000256" key="6">
    <source>
        <dbReference type="SAM" id="Phobius"/>
    </source>
</evidence>
<feature type="transmembrane region" description="Helical" evidence="6">
    <location>
        <begin position="151"/>
        <end position="170"/>
    </location>
</feature>
<dbReference type="InterPro" id="IPR050482">
    <property type="entry name" value="Sensor_HK_TwoCompSys"/>
</dbReference>
<dbReference type="SUPFAM" id="SSF55874">
    <property type="entry name" value="ATPase domain of HSP90 chaperone/DNA topoisomerase II/histidine kinase"/>
    <property type="match status" value="1"/>
</dbReference>
<dbReference type="GO" id="GO:0004673">
    <property type="term" value="F:protein histidine kinase activity"/>
    <property type="evidence" value="ECO:0007669"/>
    <property type="project" value="UniProtKB-EC"/>
</dbReference>
<dbReference type="PROSITE" id="PS50109">
    <property type="entry name" value="HIS_KIN"/>
    <property type="match status" value="1"/>
</dbReference>
<evidence type="ECO:0000256" key="5">
    <source>
        <dbReference type="ARBA" id="ARBA00023012"/>
    </source>
</evidence>
<keyword evidence="5" id="KW-0902">Two-component regulatory system</keyword>
<dbReference type="CDD" id="cd16917">
    <property type="entry name" value="HATPase_UhpB-NarQ-NarX-like"/>
    <property type="match status" value="1"/>
</dbReference>
<protein>
    <recommendedName>
        <fullName evidence="2">histidine kinase</fullName>
        <ecNumber evidence="2">2.7.13.3</ecNumber>
    </recommendedName>
</protein>
<dbReference type="Proteomes" id="UP000008229">
    <property type="component" value="Chromosome"/>
</dbReference>
<evidence type="ECO:0000256" key="2">
    <source>
        <dbReference type="ARBA" id="ARBA00012438"/>
    </source>
</evidence>
<proteinExistence type="predicted"/>
<dbReference type="STRING" id="469383.Cwoe_5386"/>
<name>D3FFJ8_CONWI</name>
<dbReference type="KEGG" id="cwo:Cwoe_5386"/>
<gene>
    <name evidence="8" type="ordered locus">Cwoe_5386</name>
</gene>
<keyword evidence="6" id="KW-0812">Transmembrane</keyword>
<dbReference type="eggNOG" id="COG4585">
    <property type="taxonomic scope" value="Bacteria"/>
</dbReference>
<feature type="transmembrane region" description="Helical" evidence="6">
    <location>
        <begin position="51"/>
        <end position="68"/>
    </location>
</feature>
<dbReference type="PANTHER" id="PTHR24421">
    <property type="entry name" value="NITRATE/NITRITE SENSOR PROTEIN NARX-RELATED"/>
    <property type="match status" value="1"/>
</dbReference>
<evidence type="ECO:0000313" key="9">
    <source>
        <dbReference type="Proteomes" id="UP000008229"/>
    </source>
</evidence>
<feature type="transmembrane region" description="Helical" evidence="6">
    <location>
        <begin position="74"/>
        <end position="93"/>
    </location>
</feature>
<keyword evidence="6" id="KW-1133">Transmembrane helix</keyword>
<feature type="transmembrane region" description="Helical" evidence="6">
    <location>
        <begin position="19"/>
        <end position="39"/>
    </location>
</feature>
<evidence type="ECO:0000256" key="1">
    <source>
        <dbReference type="ARBA" id="ARBA00000085"/>
    </source>
</evidence>
<dbReference type="Gene3D" id="3.30.565.10">
    <property type="entry name" value="Histidine kinase-like ATPase, C-terminal domain"/>
    <property type="match status" value="1"/>
</dbReference>
<dbReference type="EC" id="2.7.13.3" evidence="2"/>
<keyword evidence="9" id="KW-1185">Reference proteome</keyword>